<dbReference type="InterPro" id="IPR035992">
    <property type="entry name" value="Ricin_B-like_lectins"/>
</dbReference>
<evidence type="ECO:0000256" key="3">
    <source>
        <dbReference type="ARBA" id="ARBA00004922"/>
    </source>
</evidence>
<keyword evidence="10" id="KW-0735">Signal-anchor</keyword>
<keyword evidence="9 16" id="KW-0430">Lectin</keyword>
<dbReference type="SMART" id="SM00458">
    <property type="entry name" value="RICIN"/>
    <property type="match status" value="1"/>
</dbReference>
<reference evidence="19 20" key="1">
    <citation type="submission" date="2018-04" db="EMBL/GenBank/DDBJ databases">
        <title>The genome of golden apple snail Pomacea canaliculata provides insight into stress tolerance and invasive adaptation.</title>
        <authorList>
            <person name="Liu C."/>
            <person name="Liu B."/>
            <person name="Ren Y."/>
            <person name="Zhang Y."/>
            <person name="Wang H."/>
            <person name="Li S."/>
            <person name="Jiang F."/>
            <person name="Yin L."/>
            <person name="Zhang G."/>
            <person name="Qian W."/>
            <person name="Fan W."/>
        </authorList>
    </citation>
    <scope>NUCLEOTIDE SEQUENCE [LARGE SCALE GENOMIC DNA]</scope>
    <source>
        <strain evidence="19">SZHN2017</strain>
        <tissue evidence="19">Muscle</tissue>
    </source>
</reference>
<dbReference type="SUPFAM" id="SSF50370">
    <property type="entry name" value="Ricin B-like lectins"/>
    <property type="match status" value="1"/>
</dbReference>
<keyword evidence="12 16" id="KW-0333">Golgi apparatus</keyword>
<dbReference type="Gene3D" id="2.80.10.50">
    <property type="match status" value="1"/>
</dbReference>
<dbReference type="FunFam" id="3.90.550.10:FF:000021">
    <property type="entry name" value="Polypeptide N-acetylgalactosaminyltransferase"/>
    <property type="match status" value="1"/>
</dbReference>
<accession>A0A2T7P8I1</accession>
<evidence type="ECO:0000256" key="11">
    <source>
        <dbReference type="ARBA" id="ARBA00022989"/>
    </source>
</evidence>
<dbReference type="PANTHER" id="PTHR11675:SF131">
    <property type="entry name" value="POLYPEPTIDE N-ACETYLGALACTOSAMINYLTRANSFERASE 9-RELATED"/>
    <property type="match status" value="1"/>
</dbReference>
<dbReference type="OMA" id="ESLHCKS"/>
<dbReference type="GO" id="GO:0046872">
    <property type="term" value="F:metal ion binding"/>
    <property type="evidence" value="ECO:0007669"/>
    <property type="project" value="UniProtKB-KW"/>
</dbReference>
<evidence type="ECO:0000256" key="14">
    <source>
        <dbReference type="ARBA" id="ARBA00023157"/>
    </source>
</evidence>
<dbReference type="GO" id="GO:0030246">
    <property type="term" value="F:carbohydrate binding"/>
    <property type="evidence" value="ECO:0007669"/>
    <property type="project" value="UniProtKB-KW"/>
</dbReference>
<feature type="compositionally biased region" description="Basic and acidic residues" evidence="17">
    <location>
        <begin position="633"/>
        <end position="643"/>
    </location>
</feature>
<comment type="cofactor">
    <cofactor evidence="1 16">
        <name>Mn(2+)</name>
        <dbReference type="ChEBI" id="CHEBI:29035"/>
    </cofactor>
</comment>
<dbReference type="GO" id="GO:0006493">
    <property type="term" value="P:protein O-linked glycosylation"/>
    <property type="evidence" value="ECO:0007669"/>
    <property type="project" value="UniProtKB-ARBA"/>
</dbReference>
<evidence type="ECO:0000256" key="4">
    <source>
        <dbReference type="ARBA" id="ARBA00005680"/>
    </source>
</evidence>
<keyword evidence="6 16" id="KW-0808">Transferase</keyword>
<evidence type="ECO:0000256" key="15">
    <source>
        <dbReference type="ARBA" id="ARBA00023211"/>
    </source>
</evidence>
<evidence type="ECO:0000256" key="13">
    <source>
        <dbReference type="ARBA" id="ARBA00023136"/>
    </source>
</evidence>
<evidence type="ECO:0000256" key="16">
    <source>
        <dbReference type="RuleBase" id="RU361242"/>
    </source>
</evidence>
<dbReference type="InterPro" id="IPR001173">
    <property type="entry name" value="Glyco_trans_2-like"/>
</dbReference>
<dbReference type="AlphaFoldDB" id="A0A2T7P8I1"/>
<name>A0A2T7P8I1_POMCA</name>
<evidence type="ECO:0000259" key="18">
    <source>
        <dbReference type="SMART" id="SM00458"/>
    </source>
</evidence>
<dbReference type="EC" id="2.4.1.-" evidence="16"/>
<evidence type="ECO:0000256" key="10">
    <source>
        <dbReference type="ARBA" id="ARBA00022968"/>
    </source>
</evidence>
<dbReference type="InterPro" id="IPR000772">
    <property type="entry name" value="Ricin_B_lectin"/>
</dbReference>
<comment type="subcellular location">
    <subcellularLocation>
        <location evidence="2 16">Golgi apparatus membrane</location>
        <topology evidence="2 16">Single-pass type II membrane protein</topology>
    </subcellularLocation>
</comment>
<sequence>MKVWMAALICLLFVPALLILYVSVEMLLDTNNEFDRTVMNVQLYVGPSTRSVTGLWKPMPKKGVAFYKRNRPGVQQFQKSEKSRDAQFAEQKAGVQSKQDISIEMNKKHPSNSSYYTGQPGEKLVKIPFFVDSRDPDGPGEGGEAVQVNVSQLSSEEKARYDEGWRHNSFNQYVSDMISVHRSLPDAWSPECKKRNFRTDLPETSVIIIFHNEAWSVLLRSVHSVLSRTPTHLLREVILVDDFSTMDHLKRPLDEYWKDNPRVKIVRAQKREGLTRARLLGYNVATAPLLVFFDSHIECYPGWYEPLADRITTNPTVIAYPSIEVIDDNTLHTIPNHNVDVKGVFRWGDLSFAYAPLTDDERRARTSPSDPINSPTMPGGLFAVDRDFFTKLGTYDPGLAYWGGENLELSFKAWMCNGSVELIPCSHVGHIFRKSNPIKWMTYLGVTNVARVAAVWMDKYANYFLERNVFKVGDYGDVSERQRLRESLHCKSFDWFMKNISHMKDPYVEVVHAGELICKASGLCLDSLAHNHGQPLLYTCHKLGGNQFWYISRDGQVFQDNLKVCSRSQTDVIIDSNCRDTWNLTQDEQLLNIPTNRCLEGGATTGKANDQRAVTLQPCDPDNPRQKWKTTPRRTDVDFPRYS</sequence>
<keyword evidence="13" id="KW-0472">Membrane</keyword>
<feature type="region of interest" description="Disordered" evidence="17">
    <location>
        <begin position="610"/>
        <end position="643"/>
    </location>
</feature>
<dbReference type="PROSITE" id="PS50231">
    <property type="entry name" value="RICIN_B_LECTIN"/>
    <property type="match status" value="1"/>
</dbReference>
<keyword evidence="14 16" id="KW-1015">Disulfide bond</keyword>
<dbReference type="InterPro" id="IPR045885">
    <property type="entry name" value="GalNAc-T"/>
</dbReference>
<evidence type="ECO:0000256" key="6">
    <source>
        <dbReference type="ARBA" id="ARBA00022679"/>
    </source>
</evidence>
<dbReference type="Pfam" id="PF00652">
    <property type="entry name" value="Ricin_B_lectin"/>
    <property type="match status" value="1"/>
</dbReference>
<keyword evidence="8" id="KW-0479">Metal-binding</keyword>
<dbReference type="GO" id="GO:0000139">
    <property type="term" value="C:Golgi membrane"/>
    <property type="evidence" value="ECO:0007669"/>
    <property type="project" value="UniProtKB-SubCell"/>
</dbReference>
<evidence type="ECO:0000256" key="2">
    <source>
        <dbReference type="ARBA" id="ARBA00004323"/>
    </source>
</evidence>
<protein>
    <recommendedName>
        <fullName evidence="16">Polypeptide N-acetylgalactosaminyltransferase</fullName>
        <ecNumber evidence="16">2.4.1.-</ecNumber>
    </recommendedName>
    <alternativeName>
        <fullName evidence="16">Protein-UDP acetylgalactosaminyltransferase</fullName>
    </alternativeName>
</protein>
<evidence type="ECO:0000256" key="7">
    <source>
        <dbReference type="ARBA" id="ARBA00022692"/>
    </source>
</evidence>
<dbReference type="EMBL" id="PZQS01000005">
    <property type="protein sequence ID" value="PVD29720.1"/>
    <property type="molecule type" value="Genomic_DNA"/>
</dbReference>
<dbReference type="STRING" id="400727.A0A2T7P8I1"/>
<keyword evidence="11" id="KW-1133">Transmembrane helix</keyword>
<comment type="pathway">
    <text evidence="3 16">Protein modification; protein glycosylation.</text>
</comment>
<evidence type="ECO:0000256" key="1">
    <source>
        <dbReference type="ARBA" id="ARBA00001936"/>
    </source>
</evidence>
<evidence type="ECO:0000256" key="5">
    <source>
        <dbReference type="ARBA" id="ARBA00022676"/>
    </source>
</evidence>
<dbReference type="UniPathway" id="UPA00378"/>
<dbReference type="Pfam" id="PF00535">
    <property type="entry name" value="Glycos_transf_2"/>
    <property type="match status" value="1"/>
</dbReference>
<evidence type="ECO:0000256" key="8">
    <source>
        <dbReference type="ARBA" id="ARBA00022723"/>
    </source>
</evidence>
<feature type="domain" description="Ricin B lectin" evidence="18">
    <location>
        <begin position="514"/>
        <end position="631"/>
    </location>
</feature>
<dbReference type="InterPro" id="IPR029044">
    <property type="entry name" value="Nucleotide-diphossugar_trans"/>
</dbReference>
<gene>
    <name evidence="19" type="ORF">C0Q70_08976</name>
</gene>
<dbReference type="SUPFAM" id="SSF53448">
    <property type="entry name" value="Nucleotide-diphospho-sugar transferases"/>
    <property type="match status" value="1"/>
</dbReference>
<evidence type="ECO:0000313" key="19">
    <source>
        <dbReference type="EMBL" id="PVD29720.1"/>
    </source>
</evidence>
<dbReference type="CDD" id="cd02510">
    <property type="entry name" value="pp-GalNAc-T"/>
    <property type="match status" value="1"/>
</dbReference>
<dbReference type="Proteomes" id="UP000245119">
    <property type="component" value="Linkage Group LG5"/>
</dbReference>
<evidence type="ECO:0000313" key="20">
    <source>
        <dbReference type="Proteomes" id="UP000245119"/>
    </source>
</evidence>
<proteinExistence type="inferred from homology"/>
<evidence type="ECO:0000256" key="9">
    <source>
        <dbReference type="ARBA" id="ARBA00022734"/>
    </source>
</evidence>
<comment type="similarity">
    <text evidence="4 16">Belongs to the glycosyltransferase 2 family. GalNAc-T subfamily.</text>
</comment>
<evidence type="ECO:0000256" key="12">
    <source>
        <dbReference type="ARBA" id="ARBA00023034"/>
    </source>
</evidence>
<dbReference type="OrthoDB" id="6119243at2759"/>
<keyword evidence="7" id="KW-0812">Transmembrane</keyword>
<comment type="caution">
    <text evidence="19">The sequence shown here is derived from an EMBL/GenBank/DDBJ whole genome shotgun (WGS) entry which is preliminary data.</text>
</comment>
<keyword evidence="15 16" id="KW-0464">Manganese</keyword>
<dbReference type="GO" id="GO:0004653">
    <property type="term" value="F:polypeptide N-acetylgalactosaminyltransferase activity"/>
    <property type="evidence" value="ECO:0007669"/>
    <property type="project" value="TreeGrafter"/>
</dbReference>
<organism evidence="19 20">
    <name type="scientific">Pomacea canaliculata</name>
    <name type="common">Golden apple snail</name>
    <dbReference type="NCBI Taxonomy" id="400727"/>
    <lineage>
        <taxon>Eukaryota</taxon>
        <taxon>Metazoa</taxon>
        <taxon>Spiralia</taxon>
        <taxon>Lophotrochozoa</taxon>
        <taxon>Mollusca</taxon>
        <taxon>Gastropoda</taxon>
        <taxon>Caenogastropoda</taxon>
        <taxon>Architaenioglossa</taxon>
        <taxon>Ampullarioidea</taxon>
        <taxon>Ampullariidae</taxon>
        <taxon>Pomacea</taxon>
    </lineage>
</organism>
<keyword evidence="5 16" id="KW-0328">Glycosyltransferase</keyword>
<dbReference type="Gene3D" id="3.90.550.10">
    <property type="entry name" value="Spore Coat Polysaccharide Biosynthesis Protein SpsA, Chain A"/>
    <property type="match status" value="1"/>
</dbReference>
<dbReference type="PANTHER" id="PTHR11675">
    <property type="entry name" value="N-ACETYLGALACTOSAMINYLTRANSFERASE"/>
    <property type="match status" value="1"/>
</dbReference>
<evidence type="ECO:0000256" key="17">
    <source>
        <dbReference type="SAM" id="MobiDB-lite"/>
    </source>
</evidence>
<keyword evidence="20" id="KW-1185">Reference proteome</keyword>